<dbReference type="InterPro" id="IPR018212">
    <property type="entry name" value="Na/solute_symporter_CS"/>
</dbReference>
<evidence type="ECO:0000256" key="12">
    <source>
        <dbReference type="RuleBase" id="RU362091"/>
    </source>
</evidence>
<dbReference type="InterPro" id="IPR050277">
    <property type="entry name" value="Sodium:Solute_Symporter"/>
</dbReference>
<feature type="transmembrane region" description="Helical" evidence="13">
    <location>
        <begin position="147"/>
        <end position="172"/>
    </location>
</feature>
<dbReference type="GO" id="GO:0005886">
    <property type="term" value="C:plasma membrane"/>
    <property type="evidence" value="ECO:0007669"/>
    <property type="project" value="UniProtKB-SubCell"/>
</dbReference>
<feature type="transmembrane region" description="Helical" evidence="13">
    <location>
        <begin position="31"/>
        <end position="53"/>
    </location>
</feature>
<feature type="transmembrane region" description="Helical" evidence="13">
    <location>
        <begin position="564"/>
        <end position="582"/>
    </location>
</feature>
<dbReference type="Proteomes" id="UP000502005">
    <property type="component" value="Plasmid pNE1B"/>
</dbReference>
<evidence type="ECO:0000256" key="4">
    <source>
        <dbReference type="ARBA" id="ARBA00022475"/>
    </source>
</evidence>
<evidence type="ECO:0000256" key="5">
    <source>
        <dbReference type="ARBA" id="ARBA00022692"/>
    </source>
</evidence>
<keyword evidence="9" id="KW-0406">Ion transport</keyword>
<feature type="chain" id="PRO_5025329072" evidence="14">
    <location>
        <begin position="22"/>
        <end position="605"/>
    </location>
</feature>
<feature type="transmembrane region" description="Helical" evidence="13">
    <location>
        <begin position="282"/>
        <end position="303"/>
    </location>
</feature>
<dbReference type="AlphaFoldDB" id="A0A6B9GEU3"/>
<evidence type="ECO:0000256" key="3">
    <source>
        <dbReference type="ARBA" id="ARBA00022448"/>
    </source>
</evidence>
<feature type="transmembrane region" description="Helical" evidence="13">
    <location>
        <begin position="480"/>
        <end position="498"/>
    </location>
</feature>
<evidence type="ECO:0000256" key="13">
    <source>
        <dbReference type="SAM" id="Phobius"/>
    </source>
</evidence>
<keyword evidence="5 13" id="KW-0812">Transmembrane</keyword>
<feature type="transmembrane region" description="Helical" evidence="13">
    <location>
        <begin position="374"/>
        <end position="401"/>
    </location>
</feature>
<evidence type="ECO:0000256" key="11">
    <source>
        <dbReference type="ARBA" id="ARBA00023201"/>
    </source>
</evidence>
<feature type="signal peptide" evidence="14">
    <location>
        <begin position="1"/>
        <end position="21"/>
    </location>
</feature>
<evidence type="ECO:0000256" key="8">
    <source>
        <dbReference type="ARBA" id="ARBA00023053"/>
    </source>
</evidence>
<keyword evidence="15" id="KW-0614">Plasmid</keyword>
<keyword evidence="8" id="KW-0915">Sodium</keyword>
<dbReference type="GO" id="GO:0015123">
    <property type="term" value="F:acetate transmembrane transporter activity"/>
    <property type="evidence" value="ECO:0007669"/>
    <property type="project" value="TreeGrafter"/>
</dbReference>
<keyword evidence="11" id="KW-0739">Sodium transport</keyword>
<comment type="subcellular location">
    <subcellularLocation>
        <location evidence="1">Cell membrane</location>
        <topology evidence="1">Multi-pass membrane protein</topology>
    </subcellularLocation>
</comment>
<evidence type="ECO:0000256" key="1">
    <source>
        <dbReference type="ARBA" id="ARBA00004651"/>
    </source>
</evidence>
<keyword evidence="6" id="KW-0769">Symport</keyword>
<evidence type="ECO:0000313" key="15">
    <source>
        <dbReference type="EMBL" id="QGY32807.1"/>
    </source>
</evidence>
<keyword evidence="14" id="KW-0732">Signal</keyword>
<dbReference type="PANTHER" id="PTHR48086">
    <property type="entry name" value="SODIUM/PROLINE SYMPORTER-RELATED"/>
    <property type="match status" value="1"/>
</dbReference>
<proteinExistence type="inferred from homology"/>
<evidence type="ECO:0000256" key="14">
    <source>
        <dbReference type="SAM" id="SignalP"/>
    </source>
</evidence>
<protein>
    <submittedName>
        <fullName evidence="15">Cation acetate symporter</fullName>
    </submittedName>
</protein>
<dbReference type="InterPro" id="IPR001734">
    <property type="entry name" value="Na/solute_symporter"/>
</dbReference>
<dbReference type="EMBL" id="CP024770">
    <property type="protein sequence ID" value="QGY32807.1"/>
    <property type="molecule type" value="Genomic_DNA"/>
</dbReference>
<evidence type="ECO:0000256" key="10">
    <source>
        <dbReference type="ARBA" id="ARBA00023136"/>
    </source>
</evidence>
<sequence>MKMKWLIAASILSLFSATANAADTMVGQGHKYMTFAIFTVLFLASLSITWIASRKNSSAGDFYTAGGQIGPLQNGLAIAGDYLSAAAFLGVSGLIALYGFDGVNYLIGFFVAFIPVLLLVAEPCRNLGRYTLGDVLAWRNGFRATKFVAAVSSVIVALFYMVPQIVGGAVIVRALIGIPYEVSVIAVGMLMLIYVAFGGMRATTAVQVTKAVLLISCCFILVVLSWLPFGFNGLAFLNTLTADHRLQQYVMSLVTDPSFSPQEAGQRFLEAGLYLKKPLEQVSLGLALLLGTAAMPHVLMRFFAVRNSTDARKSVLWSMLFIGVCHLFIIVIGFACAHYLGADAVKAADKGGNLAAPLLAQYLGGGAESFAGNFLLALVAAISFATIVAVVAGLTLAAASAMAHDVYVGAMKNGVATERQQVAAAKIATLLMAVVAVIAGIEAKGQNVAHLVGLGYAVAASANLPALVMSLYWRRCNTAGVIAGIVGGTVLAIVMVMVSPSMSYPLHQRAVLEGQLKTLVADEAHASSTLAARQALQTQIEAIPDNATSIVGLKAPLIELSNPGIVSVPAGFLLVIVFSLLFRDERSERLWPELAVRRELGPQLK</sequence>
<keyword evidence="4" id="KW-1003">Cell membrane</keyword>
<feature type="transmembrane region" description="Helical" evidence="13">
    <location>
        <begin position="74"/>
        <end position="97"/>
    </location>
</feature>
<comment type="similarity">
    <text evidence="2 12">Belongs to the sodium:solute symporter (SSF) (TC 2.A.21) family.</text>
</comment>
<gene>
    <name evidence="15" type="ORF">CUN67_28120</name>
</gene>
<dbReference type="Pfam" id="PF00474">
    <property type="entry name" value="SSF"/>
    <property type="match status" value="1"/>
</dbReference>
<keyword evidence="10 13" id="KW-0472">Membrane</keyword>
<dbReference type="GO" id="GO:0006847">
    <property type="term" value="P:plasma membrane acetate transport"/>
    <property type="evidence" value="ECO:0007669"/>
    <property type="project" value="TreeGrafter"/>
</dbReference>
<evidence type="ECO:0000256" key="2">
    <source>
        <dbReference type="ARBA" id="ARBA00006434"/>
    </source>
</evidence>
<dbReference type="Gene3D" id="1.20.1730.10">
    <property type="entry name" value="Sodium/glucose cotransporter"/>
    <property type="match status" value="1"/>
</dbReference>
<dbReference type="PROSITE" id="PS00456">
    <property type="entry name" value="NA_SOLUT_SYMP_1"/>
    <property type="match status" value="1"/>
</dbReference>
<evidence type="ECO:0000313" key="16">
    <source>
        <dbReference type="Proteomes" id="UP000502005"/>
    </source>
</evidence>
<dbReference type="GO" id="GO:0006814">
    <property type="term" value="P:sodium ion transport"/>
    <property type="evidence" value="ECO:0007669"/>
    <property type="project" value="UniProtKB-KW"/>
</dbReference>
<keyword evidence="7 13" id="KW-1133">Transmembrane helix</keyword>
<geneLocation type="plasmid" evidence="16">
    <name>pne1b</name>
</geneLocation>
<reference evidence="15 16" key="1">
    <citation type="submission" date="2017-11" db="EMBL/GenBank/DDBJ databases">
        <title>Genome sequence of Pantoea cypripedii NE1.</title>
        <authorList>
            <person name="Nascimento F.X."/>
        </authorList>
    </citation>
    <scope>NUCLEOTIDE SEQUENCE [LARGE SCALE GENOMIC DNA]</scope>
    <source>
        <strain evidence="15 16">NE1</strain>
        <plasmid evidence="16">pne1b</plasmid>
    </source>
</reference>
<feature type="transmembrane region" description="Helical" evidence="13">
    <location>
        <begin position="211"/>
        <end position="231"/>
    </location>
</feature>
<dbReference type="RefSeq" id="WP_208718699.1">
    <property type="nucleotide sequence ID" value="NZ_CP024770.1"/>
</dbReference>
<dbReference type="GO" id="GO:0015293">
    <property type="term" value="F:symporter activity"/>
    <property type="evidence" value="ECO:0007669"/>
    <property type="project" value="UniProtKB-KW"/>
</dbReference>
<evidence type="ECO:0000256" key="6">
    <source>
        <dbReference type="ARBA" id="ARBA00022847"/>
    </source>
</evidence>
<feature type="transmembrane region" description="Helical" evidence="13">
    <location>
        <begin position="453"/>
        <end position="473"/>
    </location>
</feature>
<dbReference type="InterPro" id="IPR038377">
    <property type="entry name" value="Na/Glc_symporter_sf"/>
</dbReference>
<evidence type="ECO:0000256" key="9">
    <source>
        <dbReference type="ARBA" id="ARBA00023065"/>
    </source>
</evidence>
<accession>A0A6B9GEU3</accession>
<feature type="transmembrane region" description="Helical" evidence="13">
    <location>
        <begin position="422"/>
        <end position="441"/>
    </location>
</feature>
<organism evidence="15 16">
    <name type="scientific">Pantoea cypripedii</name>
    <name type="common">Pectobacterium cypripedii</name>
    <name type="synonym">Erwinia cypripedii</name>
    <dbReference type="NCBI Taxonomy" id="55209"/>
    <lineage>
        <taxon>Bacteria</taxon>
        <taxon>Pseudomonadati</taxon>
        <taxon>Pseudomonadota</taxon>
        <taxon>Gammaproteobacteria</taxon>
        <taxon>Enterobacterales</taxon>
        <taxon>Erwiniaceae</taxon>
        <taxon>Pantoea</taxon>
    </lineage>
</organism>
<dbReference type="PANTHER" id="PTHR48086:SF6">
    <property type="entry name" value="CATION_ACETATE SYMPORTER ACTP"/>
    <property type="match status" value="1"/>
</dbReference>
<feature type="transmembrane region" description="Helical" evidence="13">
    <location>
        <begin position="315"/>
        <end position="340"/>
    </location>
</feature>
<evidence type="ECO:0000256" key="7">
    <source>
        <dbReference type="ARBA" id="ARBA00022989"/>
    </source>
</evidence>
<keyword evidence="3" id="KW-0813">Transport</keyword>
<feature type="transmembrane region" description="Helical" evidence="13">
    <location>
        <begin position="103"/>
        <end position="121"/>
    </location>
</feature>
<dbReference type="CDD" id="cd11480">
    <property type="entry name" value="SLC5sbd_u4"/>
    <property type="match status" value="1"/>
</dbReference>
<feature type="transmembrane region" description="Helical" evidence="13">
    <location>
        <begin position="178"/>
        <end position="199"/>
    </location>
</feature>
<name>A0A6B9GEU3_PANCY</name>
<dbReference type="PROSITE" id="PS50283">
    <property type="entry name" value="NA_SOLUT_SYMP_3"/>
    <property type="match status" value="1"/>
</dbReference>